<sequence length="200" mass="22352">MFDDLVWGEVMRCAGARWQPVIGDPNATGWLTVAAYLACAFLALALVRRMAPGRERKFWALMLVLMTFLAINKQLDLQSAVTAVGRCMAQLQGWYQERQTVQREFILGLLVLTVLGLVLGLVLMRRDLRRNGLAILGLAVVAGFVAVRAVGFHDVDHLISTRFQGLRLNFFFEVSGLTLIALNAFALLRRPYISSRTSVR</sequence>
<keyword evidence="1" id="KW-0472">Membrane</keyword>
<keyword evidence="3" id="KW-1185">Reference proteome</keyword>
<keyword evidence="1" id="KW-0812">Transmembrane</keyword>
<proteinExistence type="predicted"/>
<feature type="transmembrane region" description="Helical" evidence="1">
    <location>
        <begin position="58"/>
        <end position="75"/>
    </location>
</feature>
<evidence type="ECO:0000313" key="2">
    <source>
        <dbReference type="EMBL" id="NBZ87380.1"/>
    </source>
</evidence>
<dbReference type="AlphaFoldDB" id="A0AAE5BS49"/>
<name>A0AAE5BS49_9RHOB</name>
<organism evidence="2 3">
    <name type="scientific">Stagnihabitans tardus</name>
    <dbReference type="NCBI Taxonomy" id="2699202"/>
    <lineage>
        <taxon>Bacteria</taxon>
        <taxon>Pseudomonadati</taxon>
        <taxon>Pseudomonadota</taxon>
        <taxon>Alphaproteobacteria</taxon>
        <taxon>Rhodobacterales</taxon>
        <taxon>Paracoccaceae</taxon>
        <taxon>Stagnihabitans</taxon>
    </lineage>
</organism>
<dbReference type="EMBL" id="JAABNR010000005">
    <property type="protein sequence ID" value="NBZ87380.1"/>
    <property type="molecule type" value="Genomic_DNA"/>
</dbReference>
<feature type="transmembrane region" description="Helical" evidence="1">
    <location>
        <begin position="27"/>
        <end position="46"/>
    </location>
</feature>
<dbReference type="Proteomes" id="UP001193501">
    <property type="component" value="Unassembled WGS sequence"/>
</dbReference>
<gene>
    <name evidence="2" type="ORF">GV832_07280</name>
</gene>
<evidence type="ECO:0000313" key="3">
    <source>
        <dbReference type="Proteomes" id="UP001193501"/>
    </source>
</evidence>
<comment type="caution">
    <text evidence="2">The sequence shown here is derived from an EMBL/GenBank/DDBJ whole genome shotgun (WGS) entry which is preliminary data.</text>
</comment>
<feature type="transmembrane region" description="Helical" evidence="1">
    <location>
        <begin position="170"/>
        <end position="188"/>
    </location>
</feature>
<dbReference type="RefSeq" id="WP_168774183.1">
    <property type="nucleotide sequence ID" value="NZ_JAABNR010000005.1"/>
</dbReference>
<feature type="transmembrane region" description="Helical" evidence="1">
    <location>
        <begin position="131"/>
        <end position="150"/>
    </location>
</feature>
<keyword evidence="1" id="KW-1133">Transmembrane helix</keyword>
<reference evidence="2" key="1">
    <citation type="submission" date="2020-01" db="EMBL/GenBank/DDBJ databases">
        <authorList>
            <person name="Chen W.-M."/>
        </authorList>
    </citation>
    <scope>NUCLEOTIDE SEQUENCE</scope>
    <source>
        <strain evidence="2">CYK-10</strain>
    </source>
</reference>
<protein>
    <submittedName>
        <fullName evidence="2">Uncharacterized protein</fullName>
    </submittedName>
</protein>
<evidence type="ECO:0000256" key="1">
    <source>
        <dbReference type="SAM" id="Phobius"/>
    </source>
</evidence>
<accession>A0AAE5BS49</accession>
<feature type="transmembrane region" description="Helical" evidence="1">
    <location>
        <begin position="105"/>
        <end position="124"/>
    </location>
</feature>